<evidence type="ECO:0000313" key="3">
    <source>
        <dbReference type="Proteomes" id="UP000824125"/>
    </source>
</evidence>
<dbReference type="Proteomes" id="UP000824125">
    <property type="component" value="Unassembled WGS sequence"/>
</dbReference>
<dbReference type="AlphaFoldDB" id="A0A9D1SMY9"/>
<dbReference type="SUPFAM" id="SSF53756">
    <property type="entry name" value="UDP-Glycosyltransferase/glycogen phosphorylase"/>
    <property type="match status" value="1"/>
</dbReference>
<dbReference type="PANTHER" id="PTHR45871:SF1">
    <property type="entry name" value="PHOSPHATIDYLINOSITOL N-ACETYLGLUCOSAMINYLTRANSFERASE SUBUNIT A"/>
    <property type="match status" value="1"/>
</dbReference>
<dbReference type="Pfam" id="PF13692">
    <property type="entry name" value="Glyco_trans_1_4"/>
    <property type="match status" value="1"/>
</dbReference>
<organism evidence="2 3">
    <name type="scientific">Candidatus Scybalenecus merdavium</name>
    <dbReference type="NCBI Taxonomy" id="2840939"/>
    <lineage>
        <taxon>Bacteria</taxon>
        <taxon>Bacillati</taxon>
        <taxon>Bacillota</taxon>
        <taxon>Clostridia</taxon>
        <taxon>Eubacteriales</taxon>
        <taxon>Oscillospiraceae</taxon>
        <taxon>Oscillospiraceae incertae sedis</taxon>
        <taxon>Candidatus Scybalenecus</taxon>
    </lineage>
</organism>
<dbReference type="CDD" id="cd03801">
    <property type="entry name" value="GT4_PimA-like"/>
    <property type="match status" value="1"/>
</dbReference>
<gene>
    <name evidence="2" type="ORF">IAD23_01250</name>
</gene>
<feature type="domain" description="Glycosyltransferase subfamily 4-like N-terminal" evidence="1">
    <location>
        <begin position="25"/>
        <end position="175"/>
    </location>
</feature>
<dbReference type="PANTHER" id="PTHR45871">
    <property type="entry name" value="N-ACETYLGLUCOSAMINYL-PHOSPHATIDYLINOSITOL BIOSYNTHETIC PROTEIN"/>
    <property type="match status" value="1"/>
</dbReference>
<protein>
    <submittedName>
        <fullName evidence="2">Glycosyltransferase family 4 protein</fullName>
    </submittedName>
</protein>
<dbReference type="Pfam" id="PF13439">
    <property type="entry name" value="Glyco_transf_4"/>
    <property type="match status" value="1"/>
</dbReference>
<sequence>MKSVLQVCAFGAPNPGNFIASLFALEKRLTDKGYSTIYAFAETAKDKAWCKDLCKDHRVYFLPVAKARILPQTYSVIKKIYAENDICIAHSHFELYDIPVTLMAPKNIKVFWHLHDPLPDKISGLRGILTKIQYGIMGQKATLISVSEHYRKQVVKLGFPAKQSVTILNGISLERIRPVYSNSNDRQYTFLTFCWDFYRKGTDLILDACDRMHEEGYLFNILLNGNDQTWPYVKEHYQNNIPPYIECGGPVEDVNSLYSNTLSFIQASRRETFSYAVCEAAYAGLPVISSDIAGLEWAHDLSTVVFFKKGNTDELYECMKKIVNKSWRLKGDDIRSIRDIIENSFSLKNWCEKILQIYAPYMQWQ</sequence>
<dbReference type="InterPro" id="IPR028098">
    <property type="entry name" value="Glyco_trans_4-like_N"/>
</dbReference>
<reference evidence="2" key="2">
    <citation type="journal article" date="2021" name="PeerJ">
        <title>Extensive microbial diversity within the chicken gut microbiome revealed by metagenomics and culture.</title>
        <authorList>
            <person name="Gilroy R."/>
            <person name="Ravi A."/>
            <person name="Getino M."/>
            <person name="Pursley I."/>
            <person name="Horton D.L."/>
            <person name="Alikhan N.F."/>
            <person name="Baker D."/>
            <person name="Gharbi K."/>
            <person name="Hall N."/>
            <person name="Watson M."/>
            <person name="Adriaenssens E.M."/>
            <person name="Foster-Nyarko E."/>
            <person name="Jarju S."/>
            <person name="Secka A."/>
            <person name="Antonio M."/>
            <person name="Oren A."/>
            <person name="Chaudhuri R.R."/>
            <person name="La Ragione R."/>
            <person name="Hildebrand F."/>
            <person name="Pallen M.J."/>
        </authorList>
    </citation>
    <scope>NUCLEOTIDE SEQUENCE</scope>
    <source>
        <strain evidence="2">CHK176-6737</strain>
    </source>
</reference>
<comment type="caution">
    <text evidence="2">The sequence shown here is derived from an EMBL/GenBank/DDBJ whole genome shotgun (WGS) entry which is preliminary data.</text>
</comment>
<reference evidence="2" key="1">
    <citation type="submission" date="2020-10" db="EMBL/GenBank/DDBJ databases">
        <authorList>
            <person name="Gilroy R."/>
        </authorList>
    </citation>
    <scope>NUCLEOTIDE SEQUENCE</scope>
    <source>
        <strain evidence="2">CHK176-6737</strain>
    </source>
</reference>
<dbReference type="Gene3D" id="3.40.50.2000">
    <property type="entry name" value="Glycogen Phosphorylase B"/>
    <property type="match status" value="2"/>
</dbReference>
<dbReference type="EMBL" id="DVNM01000005">
    <property type="protein sequence ID" value="HIU68569.1"/>
    <property type="molecule type" value="Genomic_DNA"/>
</dbReference>
<accession>A0A9D1SMY9</accession>
<proteinExistence type="predicted"/>
<name>A0A9D1SMY9_9FIRM</name>
<evidence type="ECO:0000259" key="1">
    <source>
        <dbReference type="Pfam" id="PF13439"/>
    </source>
</evidence>
<evidence type="ECO:0000313" key="2">
    <source>
        <dbReference type="EMBL" id="HIU68569.1"/>
    </source>
</evidence>